<keyword evidence="6" id="KW-0333">Golgi apparatus</keyword>
<evidence type="ECO:0000313" key="15">
    <source>
        <dbReference type="Proteomes" id="UP000008143"/>
    </source>
</evidence>
<comment type="subcellular location">
    <subcellularLocation>
        <location evidence="1">Golgi apparatus</location>
        <location evidence="1">trans-Golgi network membrane</location>
        <topology evidence="1">Multi-pass membrane protein</topology>
    </subcellularLocation>
</comment>
<keyword evidence="9" id="KW-0449">Lipoprotein</keyword>
<evidence type="ECO:0000256" key="9">
    <source>
        <dbReference type="ARBA" id="ARBA00023288"/>
    </source>
</evidence>
<dbReference type="KEGG" id="xtr:100379670"/>
<feature type="transmembrane region" description="Helical" evidence="12">
    <location>
        <begin position="137"/>
        <end position="154"/>
    </location>
</feature>
<evidence type="ECO:0000256" key="7">
    <source>
        <dbReference type="ARBA" id="ARBA00023136"/>
    </source>
</evidence>
<dbReference type="GeneTree" id="ENSGT00940000156558"/>
<reference evidence="14" key="1">
    <citation type="journal article" date="2010" name="Science">
        <title>The genome of the Western clawed frog Xenopus tropicalis.</title>
        <authorList>
            <person name="Hellsten U."/>
            <person name="Harland R.M."/>
            <person name="Gilchrist M.J."/>
            <person name="Hendrix D."/>
            <person name="Jurka J."/>
            <person name="Kapitonov V."/>
            <person name="Ovcharenko I."/>
            <person name="Putnam N.H."/>
            <person name="Shu S."/>
            <person name="Taher L."/>
            <person name="Blitz I.L."/>
            <person name="Blumberg B."/>
            <person name="Dichmann D.S."/>
            <person name="Dubchak I."/>
            <person name="Amaya E."/>
            <person name="Detter J.C."/>
            <person name="Fletcher R."/>
            <person name="Gerhard D.S."/>
            <person name="Goodstein D."/>
            <person name="Graves T."/>
            <person name="Grigoriev I.V."/>
            <person name="Grimwood J."/>
            <person name="Kawashima T."/>
            <person name="Lindquist E."/>
            <person name="Lucas S.M."/>
            <person name="Mead P.E."/>
            <person name="Mitros T."/>
            <person name="Ogino H."/>
            <person name="Ohta Y."/>
            <person name="Poliakov A.V."/>
            <person name="Pollet N."/>
            <person name="Robert J."/>
            <person name="Salamov A."/>
            <person name="Sater A.K."/>
            <person name="Schmutz J."/>
            <person name="Terry A."/>
            <person name="Vize P.D."/>
            <person name="Warren W.C."/>
            <person name="Wells D."/>
            <person name="Wills A."/>
            <person name="Wilson R.K."/>
            <person name="Zimmerman L.B."/>
            <person name="Zorn A.M."/>
            <person name="Grainger R."/>
            <person name="Grammer T."/>
            <person name="Khokha M.K."/>
            <person name="Richardson P.M."/>
            <person name="Rokhsar D.S."/>
        </authorList>
    </citation>
    <scope>NUCLEOTIDE SEQUENCE [LARGE SCALE GENOMIC DNA]</scope>
    <source>
        <strain evidence="14">Nigerian</strain>
    </source>
</reference>
<keyword evidence="8" id="KW-0564">Palmitate</keyword>
<dbReference type="AlphaFoldDB" id="A0A6I8PTS0"/>
<feature type="transmembrane region" description="Helical" evidence="12">
    <location>
        <begin position="107"/>
        <end position="125"/>
    </location>
</feature>
<keyword evidence="7 12" id="KW-0472">Membrane</keyword>
<feature type="domain" description="Palmitoyltransferase DHHC" evidence="13">
    <location>
        <begin position="236"/>
        <end position="364"/>
    </location>
</feature>
<dbReference type="GO" id="GO:0019706">
    <property type="term" value="F:protein-cysteine S-palmitoyltransferase activity"/>
    <property type="evidence" value="ECO:0000318"/>
    <property type="project" value="GO_Central"/>
</dbReference>
<evidence type="ECO:0000259" key="13">
    <source>
        <dbReference type="Pfam" id="PF01529"/>
    </source>
</evidence>
<feature type="transmembrane region" description="Helical" evidence="12">
    <location>
        <begin position="282"/>
        <end position="305"/>
    </location>
</feature>
<dbReference type="GO" id="GO:0005794">
    <property type="term" value="C:Golgi apparatus"/>
    <property type="evidence" value="ECO:0000318"/>
    <property type="project" value="GO_Central"/>
</dbReference>
<evidence type="ECO:0000256" key="6">
    <source>
        <dbReference type="ARBA" id="ARBA00023034"/>
    </source>
</evidence>
<organism evidence="14">
    <name type="scientific">Xenopus tropicalis</name>
    <name type="common">Western clawed frog</name>
    <name type="synonym">Silurana tropicalis</name>
    <dbReference type="NCBI Taxonomy" id="8364"/>
    <lineage>
        <taxon>Eukaryota</taxon>
        <taxon>Metazoa</taxon>
        <taxon>Chordata</taxon>
        <taxon>Craniata</taxon>
        <taxon>Vertebrata</taxon>
        <taxon>Euteleostomi</taxon>
        <taxon>Amphibia</taxon>
        <taxon>Batrachia</taxon>
        <taxon>Anura</taxon>
        <taxon>Pipoidea</taxon>
        <taxon>Pipidae</taxon>
        <taxon>Xenopodinae</taxon>
        <taxon>Xenopus</taxon>
        <taxon>Silurana</taxon>
    </lineage>
</organism>
<keyword evidence="10 12" id="KW-0012">Acyltransferase</keyword>
<dbReference type="GO" id="GO:0006612">
    <property type="term" value="P:protein targeting to membrane"/>
    <property type="evidence" value="ECO:0000318"/>
    <property type="project" value="GO_Central"/>
</dbReference>
<accession>A0A6I8PTS0</accession>
<feature type="transmembrane region" description="Helical" evidence="12">
    <location>
        <begin position="166"/>
        <end position="186"/>
    </location>
</feature>
<dbReference type="Bgee" id="ENSXETG00000032031">
    <property type="expression patterns" value="Expressed in skeletal muscle tissue and 13 other cell types or tissues"/>
</dbReference>
<feature type="transmembrane region" description="Helical" evidence="12">
    <location>
        <begin position="325"/>
        <end position="349"/>
    </location>
</feature>
<name>A0A6I8PTS0_XENTR</name>
<evidence type="ECO:0000256" key="1">
    <source>
        <dbReference type="ARBA" id="ARBA00004166"/>
    </source>
</evidence>
<dbReference type="Pfam" id="PF01529">
    <property type="entry name" value="DHHC"/>
    <property type="match status" value="1"/>
</dbReference>
<dbReference type="OrthoDB" id="430659at2759"/>
<sequence>MMRAGKVKKKPRRGSETEESLCCCEYINQKGERSHLAACLCDCEDVDEACDRWISRKSSQPEVWARALETASDRFRVPWIRGARRIDVSIIPPLIVLPAALHLAALHVLLAVVTLTSLPIFVIWYYHLTHRRKGKTLLFLSLALFSLGYMYYNFVQEVFIRGDIGWGHFISITCGLLLTLLTLVKVKQDPGYLLKHAKDSGMKSEGGCELANGIQTVRDCDGFPQPQTDGDSLVAEKNWCKMCQLVRPPRSGHCMICGFCVRRLDHHCVWINNCIGSHNHRFFILLLLFFLFTSVYGITVTLNLLCRGRNAFVALLYCPGVYTEYSTAFNYTCVWYCAIVTAGMAYILLIQLINISYNVTEREARIALRNKTARRMFCGLVVDTGAYNQGFFQNWQNFLQMDCSASADELGAIV</sequence>
<dbReference type="AGR" id="Xenbase:XB-GENE-940076"/>
<comment type="catalytic activity">
    <reaction evidence="11">
        <text>L-cysteinyl-[protein] + hexadecanoyl-CoA = S-hexadecanoyl-L-cysteinyl-[protein] + CoA</text>
        <dbReference type="Rhea" id="RHEA:36683"/>
        <dbReference type="Rhea" id="RHEA-COMP:10131"/>
        <dbReference type="Rhea" id="RHEA-COMP:11032"/>
        <dbReference type="ChEBI" id="CHEBI:29950"/>
        <dbReference type="ChEBI" id="CHEBI:57287"/>
        <dbReference type="ChEBI" id="CHEBI:57379"/>
        <dbReference type="ChEBI" id="CHEBI:74151"/>
        <dbReference type="EC" id="2.3.1.225"/>
    </reaction>
    <physiologicalReaction direction="left-to-right" evidence="11">
        <dbReference type="Rhea" id="RHEA:36684"/>
    </physiologicalReaction>
</comment>
<keyword evidence="4 12" id="KW-0812">Transmembrane</keyword>
<dbReference type="Ensembl" id="ENSXETT00000063611">
    <property type="protein sequence ID" value="ENSXETP00000058325"/>
    <property type="gene ID" value="ENSXETG00000032031"/>
</dbReference>
<dbReference type="GO" id="GO:0005783">
    <property type="term" value="C:endoplasmic reticulum"/>
    <property type="evidence" value="ECO:0000318"/>
    <property type="project" value="GO_Central"/>
</dbReference>
<reference evidence="14" key="2">
    <citation type="submission" date="2020-05" db="UniProtKB">
        <authorList>
            <consortium name="Ensembl"/>
        </authorList>
    </citation>
    <scope>IDENTIFICATION</scope>
</reference>
<dbReference type="PROSITE" id="PS50216">
    <property type="entry name" value="DHHC"/>
    <property type="match status" value="1"/>
</dbReference>
<dbReference type="RefSeq" id="XP_002939692.1">
    <property type="nucleotide sequence ID" value="XM_002939646.5"/>
</dbReference>
<dbReference type="GO" id="GO:0072659">
    <property type="term" value="P:protein localization to plasma membrane"/>
    <property type="evidence" value="ECO:0000318"/>
    <property type="project" value="GO_Central"/>
</dbReference>
<evidence type="ECO:0000256" key="10">
    <source>
        <dbReference type="ARBA" id="ARBA00023315"/>
    </source>
</evidence>
<dbReference type="InterPro" id="IPR039859">
    <property type="entry name" value="PFA4/ZDH16/20/ERF2-like"/>
</dbReference>
<protein>
    <recommendedName>
        <fullName evidence="12">Palmitoyltransferase</fullName>
        <ecNumber evidence="12">2.3.1.225</ecNumber>
    </recommendedName>
</protein>
<evidence type="ECO:0000256" key="8">
    <source>
        <dbReference type="ARBA" id="ARBA00023139"/>
    </source>
</evidence>
<dbReference type="PANTHER" id="PTHR22883">
    <property type="entry name" value="ZINC FINGER DHHC DOMAIN CONTAINING PROTEIN"/>
    <property type="match status" value="1"/>
</dbReference>
<evidence type="ECO:0000256" key="3">
    <source>
        <dbReference type="ARBA" id="ARBA00022679"/>
    </source>
</evidence>
<evidence type="ECO:0000313" key="14">
    <source>
        <dbReference type="Ensembl" id="ENSXETP00000058325"/>
    </source>
</evidence>
<dbReference type="CTD" id="254887"/>
<reference evidence="16" key="3">
    <citation type="submission" date="2025-04" db="UniProtKB">
        <authorList>
            <consortium name="RefSeq"/>
        </authorList>
    </citation>
    <scope>IDENTIFICATION</scope>
    <source>
        <strain evidence="16">Nigerian</strain>
        <tissue evidence="16">Liver and blood</tissue>
    </source>
</reference>
<evidence type="ECO:0000256" key="11">
    <source>
        <dbReference type="ARBA" id="ARBA00047790"/>
    </source>
</evidence>
<dbReference type="OMA" id="GNWSEFM"/>
<dbReference type="Xenbase" id="XB-GENE-940076">
    <property type="gene designation" value="zdhhc23"/>
</dbReference>
<keyword evidence="15" id="KW-1185">Reference proteome</keyword>
<comment type="similarity">
    <text evidence="2 12">Belongs to the DHHC palmitoyltransferase family.</text>
</comment>
<evidence type="ECO:0000313" key="17">
    <source>
        <dbReference type="Xenbase" id="XB-GENE-940076"/>
    </source>
</evidence>
<dbReference type="InterPro" id="IPR001594">
    <property type="entry name" value="Palmitoyltrfase_DHHC"/>
</dbReference>
<dbReference type="Proteomes" id="UP000008143">
    <property type="component" value="Chromosome 2"/>
</dbReference>
<evidence type="ECO:0000256" key="12">
    <source>
        <dbReference type="RuleBase" id="RU079119"/>
    </source>
</evidence>
<keyword evidence="3 12" id="KW-0808">Transferase</keyword>
<evidence type="ECO:0000256" key="5">
    <source>
        <dbReference type="ARBA" id="ARBA00022989"/>
    </source>
</evidence>
<keyword evidence="5 12" id="KW-1133">Transmembrane helix</keyword>
<dbReference type="EC" id="2.3.1.225" evidence="12"/>
<comment type="domain">
    <text evidence="12">The DHHC domain is required for palmitoyltransferase activity.</text>
</comment>
<gene>
    <name evidence="14 16 17" type="primary">zdhhc23</name>
</gene>
<dbReference type="PANTHER" id="PTHR22883:SF475">
    <property type="entry name" value="PALMITOYLTRANSFERASE ZDHHC23"/>
    <property type="match status" value="1"/>
</dbReference>
<evidence type="ECO:0000256" key="2">
    <source>
        <dbReference type="ARBA" id="ARBA00008574"/>
    </source>
</evidence>
<evidence type="ECO:0000256" key="4">
    <source>
        <dbReference type="ARBA" id="ARBA00022692"/>
    </source>
</evidence>
<proteinExistence type="inferred from homology"/>
<evidence type="ECO:0000313" key="16">
    <source>
        <dbReference type="RefSeq" id="XP_002939692.1"/>
    </source>
</evidence>
<dbReference type="GeneID" id="100379670"/>